<dbReference type="Proteomes" id="UP000198755">
    <property type="component" value="Unassembled WGS sequence"/>
</dbReference>
<dbReference type="AlphaFoldDB" id="A0A1I4DES0"/>
<dbReference type="EMBL" id="FOSN01000044">
    <property type="protein sequence ID" value="SFK89590.1"/>
    <property type="molecule type" value="Genomic_DNA"/>
</dbReference>
<evidence type="ECO:0000313" key="2">
    <source>
        <dbReference type="EMBL" id="SFK92128.1"/>
    </source>
</evidence>
<proteinExistence type="predicted"/>
<sequence>SDREDDLLDTFCYGVAIALGNSEGF</sequence>
<protein>
    <submittedName>
        <fullName evidence="2">Uncharacterized protein</fullName>
    </submittedName>
</protein>
<organism evidence="2 3">
    <name type="scientific">Methylocapsa palsarum</name>
    <dbReference type="NCBI Taxonomy" id="1612308"/>
    <lineage>
        <taxon>Bacteria</taxon>
        <taxon>Pseudomonadati</taxon>
        <taxon>Pseudomonadota</taxon>
        <taxon>Alphaproteobacteria</taxon>
        <taxon>Hyphomicrobiales</taxon>
        <taxon>Beijerinckiaceae</taxon>
        <taxon>Methylocapsa</taxon>
    </lineage>
</organism>
<name>A0A1I4DES0_9HYPH</name>
<accession>A0A1I4DES0</accession>
<evidence type="ECO:0000313" key="3">
    <source>
        <dbReference type="Proteomes" id="UP000198755"/>
    </source>
</evidence>
<evidence type="ECO:0000313" key="1">
    <source>
        <dbReference type="EMBL" id="SFK89590.1"/>
    </source>
</evidence>
<reference evidence="2 3" key="1">
    <citation type="submission" date="2016-10" db="EMBL/GenBank/DDBJ databases">
        <authorList>
            <person name="de Groot N.N."/>
        </authorList>
    </citation>
    <scope>NUCLEOTIDE SEQUENCE [LARGE SCALE GENOMIC DNA]</scope>
    <source>
        <strain evidence="2 3">NE2</strain>
    </source>
</reference>
<gene>
    <name evidence="1" type="ORF">SAMN05444581_1445</name>
    <name evidence="2" type="ORF">SAMN05444581_1633</name>
</gene>
<feature type="non-terminal residue" evidence="2">
    <location>
        <position position="1"/>
    </location>
</feature>
<dbReference type="EMBL" id="FOSN01000063">
    <property type="protein sequence ID" value="SFK92128.1"/>
    <property type="molecule type" value="Genomic_DNA"/>
</dbReference>
<keyword evidence="3" id="KW-1185">Reference proteome</keyword>